<feature type="chain" id="PRO_5022062457" evidence="2">
    <location>
        <begin position="25"/>
        <end position="727"/>
    </location>
</feature>
<sequence length="727" mass="79221">MKKNYLIFSMLAGMLITFTGYSQSYSAYGTTPSNDNYNYIDNSNDTMYYTFNSLSNGAYEDAILTIDGNGYFQPGSSYNIYGPGSVLVGNFTRADFNTCGNFTTTVTIPLADINTYGTSVIFKFVKQGNVYPYCNANRLRAKLQYNYCTTGVPTQQAYFAFTTDSLFCQSEGPFNLAGIPAGGSFYGNGISGNVLDVSALPSGIHTVTYRFTEATGCYTEDSTTFMIIENPIDQSFTVCENTVPVLNTGNIATVYASNESLSSLIGSGTNVTLNPITSSPTEIFSAVVSSPFYYQINSLDTTNHQIIDHDPITGDDRGGIAVTANYVYIVGDDATGRFDLDLQNGIDLPIRDGIFTDLAQLKLYTLYSTTSPFVPDSDNFDYFTMNALRSLNEDLSYGNEIILLSQPITIGTADQALILAGYNELIVGTANGNYDFYHISILNGLVTPMGQHDLEVQGSENWADWGMSGFDGTNRHGYFRDSNDSLVDYNFSVDTTITILSISDFSDMASFIAHPINHRFYGHYEGSTTTFGGNNESLFYFQISDTASRLAATAANYGCPTKITFTFNSIDLGADTTVCSEDGLYIIPGGFGYNSYTWNGVNNNFNSYAVQTSGEVVLSVVDEANCTLTDSVNVTITACTNGITELLGEASMQAYPVPNNGTFQVSFNAFASEAQMSIVDTQGKHIENRVVKQGETTVDLNLNVQPGIYFVRLVSETETLQRAISIQ</sequence>
<feature type="domain" description="Secretion system C-terminal sorting" evidence="3">
    <location>
        <begin position="655"/>
        <end position="722"/>
    </location>
</feature>
<dbReference type="AlphaFoldDB" id="A0A556MMM6"/>
<dbReference type="Pfam" id="PF18962">
    <property type="entry name" value="Por_Secre_tail"/>
    <property type="match status" value="1"/>
</dbReference>
<dbReference type="Proteomes" id="UP000316008">
    <property type="component" value="Unassembled WGS sequence"/>
</dbReference>
<dbReference type="NCBIfam" id="TIGR04183">
    <property type="entry name" value="Por_Secre_tail"/>
    <property type="match status" value="1"/>
</dbReference>
<dbReference type="InterPro" id="IPR026444">
    <property type="entry name" value="Secre_tail"/>
</dbReference>
<evidence type="ECO:0000313" key="5">
    <source>
        <dbReference type="Proteomes" id="UP000316008"/>
    </source>
</evidence>
<evidence type="ECO:0000313" key="4">
    <source>
        <dbReference type="EMBL" id="TSJ41173.1"/>
    </source>
</evidence>
<evidence type="ECO:0000256" key="2">
    <source>
        <dbReference type="SAM" id="SignalP"/>
    </source>
</evidence>
<comment type="caution">
    <text evidence="4">The sequence shown here is derived from an EMBL/GenBank/DDBJ whole genome shotgun (WGS) entry which is preliminary data.</text>
</comment>
<evidence type="ECO:0000259" key="3">
    <source>
        <dbReference type="Pfam" id="PF18962"/>
    </source>
</evidence>
<evidence type="ECO:0000256" key="1">
    <source>
        <dbReference type="ARBA" id="ARBA00022729"/>
    </source>
</evidence>
<keyword evidence="5" id="KW-1185">Reference proteome</keyword>
<gene>
    <name evidence="4" type="ORF">FO442_14770</name>
</gene>
<keyword evidence="1 2" id="KW-0732">Signal</keyword>
<accession>A0A556MMM6</accession>
<name>A0A556MMM6_9FLAO</name>
<reference evidence="4 5" key="1">
    <citation type="submission" date="2019-07" db="EMBL/GenBank/DDBJ databases">
        <authorList>
            <person name="Huq M.A."/>
        </authorList>
    </citation>
    <scope>NUCLEOTIDE SEQUENCE [LARGE SCALE GENOMIC DNA]</scope>
    <source>
        <strain evidence="4 5">MAH-3</strain>
    </source>
</reference>
<proteinExistence type="predicted"/>
<dbReference type="OrthoDB" id="1055762at2"/>
<dbReference type="RefSeq" id="WP_144333984.1">
    <property type="nucleotide sequence ID" value="NZ_VLPL01000008.1"/>
</dbReference>
<protein>
    <submittedName>
        <fullName evidence="4">T9SS type A sorting domain-containing protein</fullName>
    </submittedName>
</protein>
<feature type="signal peptide" evidence="2">
    <location>
        <begin position="1"/>
        <end position="24"/>
    </location>
</feature>
<organism evidence="4 5">
    <name type="scientific">Fluviicola chungangensis</name>
    <dbReference type="NCBI Taxonomy" id="2597671"/>
    <lineage>
        <taxon>Bacteria</taxon>
        <taxon>Pseudomonadati</taxon>
        <taxon>Bacteroidota</taxon>
        <taxon>Flavobacteriia</taxon>
        <taxon>Flavobacteriales</taxon>
        <taxon>Crocinitomicaceae</taxon>
        <taxon>Fluviicola</taxon>
    </lineage>
</organism>
<dbReference type="EMBL" id="VLPL01000008">
    <property type="protein sequence ID" value="TSJ41173.1"/>
    <property type="molecule type" value="Genomic_DNA"/>
</dbReference>